<accession>A0A4R5V7R8</accession>
<dbReference type="InterPro" id="IPR023606">
    <property type="entry name" value="CoA-Trfase_III_dom_1_sf"/>
</dbReference>
<dbReference type="EMBL" id="SMUV01000064">
    <property type="protein sequence ID" value="TDK48128.1"/>
    <property type="molecule type" value="Genomic_DNA"/>
</dbReference>
<dbReference type="AlphaFoldDB" id="A0A4R5V7R8"/>
<protein>
    <submittedName>
        <fullName evidence="3">CoA transferase</fullName>
    </submittedName>
</protein>
<dbReference type="RefSeq" id="WP_133359753.1">
    <property type="nucleotide sequence ID" value="NZ_SMUV01000064.1"/>
</dbReference>
<name>A0A4R5V7R8_9RHOB</name>
<dbReference type="Pfam" id="PF02515">
    <property type="entry name" value="CoA_transf_3"/>
    <property type="match status" value="1"/>
</dbReference>
<evidence type="ECO:0000256" key="2">
    <source>
        <dbReference type="SAM" id="MobiDB-lite"/>
    </source>
</evidence>
<gene>
    <name evidence="3" type="ORF">E1832_10750</name>
</gene>
<evidence type="ECO:0000313" key="4">
    <source>
        <dbReference type="Proteomes" id="UP000295301"/>
    </source>
</evidence>
<dbReference type="PANTHER" id="PTHR48207">
    <property type="entry name" value="SUCCINATE--HYDROXYMETHYLGLUTARATE COA-TRANSFERASE"/>
    <property type="match status" value="1"/>
</dbReference>
<dbReference type="Gene3D" id="3.30.1540.10">
    <property type="entry name" value="formyl-coa transferase, domain 3"/>
    <property type="match status" value="1"/>
</dbReference>
<dbReference type="InterPro" id="IPR044855">
    <property type="entry name" value="CoA-Trfase_III_dom3_sf"/>
</dbReference>
<organism evidence="3 4">
    <name type="scientific">Antarcticimicrobium luteum</name>
    <dbReference type="NCBI Taxonomy" id="2547397"/>
    <lineage>
        <taxon>Bacteria</taxon>
        <taxon>Pseudomonadati</taxon>
        <taxon>Pseudomonadota</taxon>
        <taxon>Alphaproteobacteria</taxon>
        <taxon>Rhodobacterales</taxon>
        <taxon>Paracoccaceae</taxon>
        <taxon>Antarcticimicrobium</taxon>
    </lineage>
</organism>
<proteinExistence type="predicted"/>
<evidence type="ECO:0000256" key="1">
    <source>
        <dbReference type="ARBA" id="ARBA00022679"/>
    </source>
</evidence>
<sequence>MTEPGILDGVKVVELGQNLAGPFAGEILADLGADVVKIEKPGGDDARRWGPPITENAAAIFHLMNRNKASVMLDLKRPADRQTLEALLDEADIFLHNMRPGAIEALGLGPEAVTAAHPRLVYCDMGAFGHLGPMRARPGYEPLMQAYAGLISVNGHPDGPPARIGASIVDQGTGMWTAMGALAALLRRQRTGRGCVVNTSLLETALVWAGSHAAIYRTTGQVPPRQASGHPMLVPYQAFETAGGPLVITPGNDRLFRALARALGHPEWGEDPRFVDNEARRRHREEIVGLVAGCLRDMPIDEARAMLDAAGVPNAPVHSIPQIFEDPQVQALGLFQTAPGLDVEMTGLPISFDGTRPAIRRAAPGLGADTADRKAAAWPADDQQENDDKC</sequence>
<dbReference type="PANTHER" id="PTHR48207:SF3">
    <property type="entry name" value="SUCCINATE--HYDROXYMETHYLGLUTARATE COA-TRANSFERASE"/>
    <property type="match status" value="1"/>
</dbReference>
<dbReference type="OrthoDB" id="7208981at2"/>
<comment type="caution">
    <text evidence="3">The sequence shown here is derived from an EMBL/GenBank/DDBJ whole genome shotgun (WGS) entry which is preliminary data.</text>
</comment>
<keyword evidence="1 3" id="KW-0808">Transferase</keyword>
<dbReference type="InterPro" id="IPR003673">
    <property type="entry name" value="CoA-Trfase_fam_III"/>
</dbReference>
<dbReference type="SUPFAM" id="SSF89796">
    <property type="entry name" value="CoA-transferase family III (CaiB/BaiF)"/>
    <property type="match status" value="1"/>
</dbReference>
<reference evidence="3 4" key="1">
    <citation type="submission" date="2019-03" db="EMBL/GenBank/DDBJ databases">
        <title>Ruegeria lutea sp. nov., a novel strain, isolated from marine sediment, the Masan Bay, South Korea.</title>
        <authorList>
            <person name="Kim J."/>
            <person name="Kim D.-Y."/>
            <person name="Lee S.-S."/>
        </authorList>
    </citation>
    <scope>NUCLEOTIDE SEQUENCE [LARGE SCALE GENOMIC DNA]</scope>
    <source>
        <strain evidence="3 4">318-1</strain>
    </source>
</reference>
<dbReference type="GO" id="GO:0008410">
    <property type="term" value="F:CoA-transferase activity"/>
    <property type="evidence" value="ECO:0007669"/>
    <property type="project" value="TreeGrafter"/>
</dbReference>
<feature type="region of interest" description="Disordered" evidence="2">
    <location>
        <begin position="365"/>
        <end position="390"/>
    </location>
</feature>
<dbReference type="Gene3D" id="3.40.50.10540">
    <property type="entry name" value="Crotonobetainyl-coa:carnitine coa-transferase, domain 1"/>
    <property type="match status" value="1"/>
</dbReference>
<dbReference type="Proteomes" id="UP000295301">
    <property type="component" value="Unassembled WGS sequence"/>
</dbReference>
<keyword evidence="4" id="KW-1185">Reference proteome</keyword>
<evidence type="ECO:0000313" key="3">
    <source>
        <dbReference type="EMBL" id="TDK48128.1"/>
    </source>
</evidence>
<dbReference type="InterPro" id="IPR050483">
    <property type="entry name" value="CoA-transferase_III_domain"/>
</dbReference>